<dbReference type="Pfam" id="PF07833">
    <property type="entry name" value="Cu_amine_oxidN1"/>
    <property type="match status" value="1"/>
</dbReference>
<proteinExistence type="predicted"/>
<name>W4V9V8_9FIRM</name>
<dbReference type="InterPro" id="IPR036582">
    <property type="entry name" value="Mao_N_sf"/>
</dbReference>
<dbReference type="RefSeq" id="WP_243467647.1">
    <property type="nucleotide sequence ID" value="NZ_BAVR01000051.1"/>
</dbReference>
<dbReference type="Gene3D" id="3.30.457.10">
    <property type="entry name" value="Copper amine oxidase-like, N-terminal domain"/>
    <property type="match status" value="2"/>
</dbReference>
<keyword evidence="3" id="KW-1185">Reference proteome</keyword>
<comment type="caution">
    <text evidence="2">The sequence shown here is derived from an EMBL/GenBank/DDBJ whole genome shotgun (WGS) entry which is preliminary data.</text>
</comment>
<evidence type="ECO:0000259" key="1">
    <source>
        <dbReference type="Pfam" id="PF07833"/>
    </source>
</evidence>
<protein>
    <submittedName>
        <fullName evidence="2">Copper amine oxidase domain protein</fullName>
    </submittedName>
</protein>
<reference evidence="2" key="1">
    <citation type="journal article" date="2014" name="Genome Announc.">
        <title>Draft Genome Sequence of Clostridium straminisolvens Strain JCM 21531T, Isolated from a Cellulose-Degrading Bacterial Community.</title>
        <authorList>
            <person name="Yuki M."/>
            <person name="Oshima K."/>
            <person name="Suda W."/>
            <person name="Sakamoto M."/>
            <person name="Kitamura K."/>
            <person name="Iida T."/>
            <person name="Hattori M."/>
            <person name="Ohkuma M."/>
        </authorList>
    </citation>
    <scope>NUCLEOTIDE SEQUENCE [LARGE SCALE GENOMIC DNA]</scope>
    <source>
        <strain evidence="2">JCM 21531</strain>
    </source>
</reference>
<dbReference type="STRING" id="1294263.JCM21531_3521"/>
<gene>
    <name evidence="2" type="ORF">JCM21531_3521</name>
</gene>
<dbReference type="SUPFAM" id="SSF55383">
    <property type="entry name" value="Copper amine oxidase, domain N"/>
    <property type="match status" value="2"/>
</dbReference>
<sequence length="160" mass="18209">MKKSMLRRLAVFLTVFMILFSFGTLNIYSSSKISVCVNGKYLKMDVPPIIENGRTLVPVRGVFESINAYVDWLPEWQTVNVLKDDKIITLRINANIAYVNEEAVKLDVPPRIIDGRTMVPIRFISESIGAEVGWMMQQKPLSSILSRMSPRIKSLSLKEM</sequence>
<evidence type="ECO:0000313" key="3">
    <source>
        <dbReference type="Proteomes" id="UP000019109"/>
    </source>
</evidence>
<evidence type="ECO:0000313" key="2">
    <source>
        <dbReference type="EMBL" id="GAE89946.1"/>
    </source>
</evidence>
<dbReference type="Proteomes" id="UP000019109">
    <property type="component" value="Unassembled WGS sequence"/>
</dbReference>
<organism evidence="2 3">
    <name type="scientific">Acetivibrio straminisolvens JCM 21531</name>
    <dbReference type="NCBI Taxonomy" id="1294263"/>
    <lineage>
        <taxon>Bacteria</taxon>
        <taxon>Bacillati</taxon>
        <taxon>Bacillota</taxon>
        <taxon>Clostridia</taxon>
        <taxon>Eubacteriales</taxon>
        <taxon>Oscillospiraceae</taxon>
        <taxon>Acetivibrio</taxon>
    </lineage>
</organism>
<dbReference type="EMBL" id="BAVR01000051">
    <property type="protein sequence ID" value="GAE89946.1"/>
    <property type="molecule type" value="Genomic_DNA"/>
</dbReference>
<dbReference type="AlphaFoldDB" id="W4V9V8"/>
<dbReference type="InterPro" id="IPR012854">
    <property type="entry name" value="Cu_amine_oxidase-like_N"/>
</dbReference>
<feature type="domain" description="Copper amine oxidase-like N-terminal" evidence="1">
    <location>
        <begin position="36"/>
        <end position="138"/>
    </location>
</feature>
<accession>W4V9V8</accession>